<dbReference type="CDD" id="cd18785">
    <property type="entry name" value="SF2_C"/>
    <property type="match status" value="1"/>
</dbReference>
<comment type="caution">
    <text evidence="4">The sequence shown here is derived from an EMBL/GenBank/DDBJ whole genome shotgun (WGS) entry which is preliminary data.</text>
</comment>
<dbReference type="InterPro" id="IPR050742">
    <property type="entry name" value="Helicase_Restrict-Modif_Enz"/>
</dbReference>
<dbReference type="InterPro" id="IPR054347">
    <property type="entry name" value="TOTE_primase"/>
</dbReference>
<name>A0A543PFX9_9ACTN</name>
<dbReference type="SUPFAM" id="SSF52540">
    <property type="entry name" value="P-loop containing nucleoside triphosphate hydrolases"/>
    <property type="match status" value="2"/>
</dbReference>
<evidence type="ECO:0000259" key="3">
    <source>
        <dbReference type="PROSITE" id="PS51192"/>
    </source>
</evidence>
<proteinExistence type="predicted"/>
<dbReference type="InterPro" id="IPR027417">
    <property type="entry name" value="P-loop_NTPase"/>
</dbReference>
<dbReference type="GO" id="GO:0016787">
    <property type="term" value="F:hydrolase activity"/>
    <property type="evidence" value="ECO:0007669"/>
    <property type="project" value="InterPro"/>
</dbReference>
<dbReference type="CDD" id="cd17926">
    <property type="entry name" value="DEXHc_RE"/>
    <property type="match status" value="1"/>
</dbReference>
<gene>
    <name evidence="4" type="ORF">FHU33_2364</name>
</gene>
<protein>
    <recommendedName>
        <fullName evidence="3">Helicase ATP-binding domain-containing protein</fullName>
    </recommendedName>
</protein>
<dbReference type="InterPro" id="IPR014001">
    <property type="entry name" value="Helicase_ATP-bd"/>
</dbReference>
<dbReference type="Pfam" id="PF04851">
    <property type="entry name" value="ResIII"/>
    <property type="match status" value="1"/>
</dbReference>
<keyword evidence="1" id="KW-0175">Coiled coil</keyword>
<dbReference type="Gene3D" id="3.40.50.300">
    <property type="entry name" value="P-loop containing nucleotide triphosphate hydrolases"/>
    <property type="match status" value="2"/>
</dbReference>
<evidence type="ECO:0000256" key="2">
    <source>
        <dbReference type="SAM" id="MobiDB-lite"/>
    </source>
</evidence>
<dbReference type="Pfam" id="PF22548">
    <property type="entry name" value="AEP-TOTE"/>
    <property type="match status" value="1"/>
</dbReference>
<dbReference type="RefSeq" id="WP_211355094.1">
    <property type="nucleotide sequence ID" value="NZ_VFQE01000001.1"/>
</dbReference>
<dbReference type="InterPro" id="IPR006935">
    <property type="entry name" value="Helicase/UvrB_N"/>
</dbReference>
<feature type="compositionally biased region" description="Polar residues" evidence="2">
    <location>
        <begin position="598"/>
        <end position="609"/>
    </location>
</feature>
<feature type="domain" description="Helicase ATP-binding" evidence="3">
    <location>
        <begin position="441"/>
        <end position="588"/>
    </location>
</feature>
<sequence>MPIPSGSADQGTLPLIGLDDELSALREDVARLRAENARLLRLLELTPRQARPPGPVQTGVFDGQPGPAHAGSTPAAKVAFFASLFAARTDVYALRWENARTGRGGWLPAVRGGWRKGVPAADREYLPLTDEVITAHLSGELELGLYPLLDGDRCHWLAADFDGPAAMLDALAYLKAARTVGASAALEVSRSGLGAHVWLFFTASVPAATARQVGTGLLREAIAVRGRMDLASYDRLFPSQDVLAVGGLGNLIAAPLQGRARRRGATVFLELATMEPHEDQWSYLSSLGRLTPKEVDRLAQRLGQVAVGAEVNRLRSPTSTKIAVQPPAVVHARLGARITVETAALPPALLATLKHAASMPNPVFYERQRRRASTWDTPRFLRNYDETLTGDLLLPRGLQDRLAALVEQAGSRLQLTDERTAGETQTFEFAAELDPEQQQAFKALADQEAGVLVAPPGAGKTVMACALIAHHAVPTLVLVDRKALADQWRARIGELLGVKAGQRGGGRGKTTGIIDVATLQTLARSDDIAGWTSHYGLVVVDECHHVPAAAFEHAVRQIPARRWLGLTATPYRRDQLDDLIALQLGPIRHTLVPPPTGTLGNRSPDSQTPEPVLHVHSTGYRYAGDAEPSSPGGIAAIYRDLVADDARTGQITDDVVAALARGRHCLVLTQWTAHLDRLVAELSQRGHEPVVLRGGMGAKSRAAALARLVPQTDGPPLLVVATGPYVGEGFDCPALDTLFLAAPIAFKGRLVQYAGRILRPFPGKSTAEVHDYHDVATGVLASSLSKRAPGYTSLGFPDPRRLVR</sequence>
<dbReference type="AlphaFoldDB" id="A0A543PFX9"/>
<evidence type="ECO:0000256" key="1">
    <source>
        <dbReference type="SAM" id="Coils"/>
    </source>
</evidence>
<dbReference type="PANTHER" id="PTHR47396">
    <property type="entry name" value="TYPE I RESTRICTION ENZYME ECOKI R PROTEIN"/>
    <property type="match status" value="1"/>
</dbReference>
<keyword evidence="5" id="KW-1185">Reference proteome</keyword>
<evidence type="ECO:0000313" key="4">
    <source>
        <dbReference type="EMBL" id="TQN42946.1"/>
    </source>
</evidence>
<reference evidence="4 5" key="1">
    <citation type="submission" date="2019-06" db="EMBL/GenBank/DDBJ databases">
        <title>Sequencing the genomes of 1000 actinobacteria strains.</title>
        <authorList>
            <person name="Klenk H.-P."/>
        </authorList>
    </citation>
    <scope>NUCLEOTIDE SEQUENCE [LARGE SCALE GENOMIC DNA]</scope>
    <source>
        <strain evidence="4 5">DSM 46837</strain>
    </source>
</reference>
<feature type="region of interest" description="Disordered" evidence="2">
    <location>
        <begin position="591"/>
        <end position="610"/>
    </location>
</feature>
<accession>A0A543PFX9</accession>
<dbReference type="PANTHER" id="PTHR47396:SF1">
    <property type="entry name" value="ATP-DEPENDENT HELICASE IRC3-RELATED"/>
    <property type="match status" value="1"/>
</dbReference>
<dbReference type="PROSITE" id="PS51192">
    <property type="entry name" value="HELICASE_ATP_BIND_1"/>
    <property type="match status" value="1"/>
</dbReference>
<dbReference type="GO" id="GO:0003677">
    <property type="term" value="F:DNA binding"/>
    <property type="evidence" value="ECO:0007669"/>
    <property type="project" value="InterPro"/>
</dbReference>
<organism evidence="4 5">
    <name type="scientific">Blastococcus colisei</name>
    <dbReference type="NCBI Taxonomy" id="1564162"/>
    <lineage>
        <taxon>Bacteria</taxon>
        <taxon>Bacillati</taxon>
        <taxon>Actinomycetota</taxon>
        <taxon>Actinomycetes</taxon>
        <taxon>Geodermatophilales</taxon>
        <taxon>Geodermatophilaceae</taxon>
        <taxon>Blastococcus</taxon>
    </lineage>
</organism>
<dbReference type="GO" id="GO:0005829">
    <property type="term" value="C:cytosol"/>
    <property type="evidence" value="ECO:0007669"/>
    <property type="project" value="TreeGrafter"/>
</dbReference>
<dbReference type="GO" id="GO:0005524">
    <property type="term" value="F:ATP binding"/>
    <property type="evidence" value="ECO:0007669"/>
    <property type="project" value="InterPro"/>
</dbReference>
<evidence type="ECO:0000313" key="5">
    <source>
        <dbReference type="Proteomes" id="UP000319865"/>
    </source>
</evidence>
<feature type="coiled-coil region" evidence="1">
    <location>
        <begin position="15"/>
        <end position="42"/>
    </location>
</feature>
<dbReference type="SMART" id="SM00487">
    <property type="entry name" value="DEXDc"/>
    <property type="match status" value="1"/>
</dbReference>
<dbReference type="EMBL" id="VFQE01000001">
    <property type="protein sequence ID" value="TQN42946.1"/>
    <property type="molecule type" value="Genomic_DNA"/>
</dbReference>
<dbReference type="Proteomes" id="UP000319865">
    <property type="component" value="Unassembled WGS sequence"/>
</dbReference>